<dbReference type="GO" id="GO:0044206">
    <property type="term" value="P:UMP salvage"/>
    <property type="evidence" value="ECO:0007669"/>
    <property type="project" value="UniProtKB-UniPathway"/>
</dbReference>
<keyword evidence="6 12" id="KW-0328">Glycosyltransferase</keyword>
<evidence type="ECO:0000256" key="2">
    <source>
        <dbReference type="ARBA" id="ARBA00005180"/>
    </source>
</evidence>
<dbReference type="Proteomes" id="UP000215215">
    <property type="component" value="Unassembled WGS sequence"/>
</dbReference>
<reference evidence="12 13" key="1">
    <citation type="submission" date="2017-07" db="EMBL/GenBank/DDBJ databases">
        <title>Recovery of genomes from metagenomes via a dereplication, aggregation, and scoring strategy.</title>
        <authorList>
            <person name="Sieber C.M."/>
            <person name="Probst A.J."/>
            <person name="Sharrar A."/>
            <person name="Thomas B.C."/>
            <person name="Hess M."/>
            <person name="Tringe S.G."/>
            <person name="Banfield J.F."/>
        </authorList>
    </citation>
    <scope>NUCLEOTIDE SEQUENCE [LARGE SCALE GENOMIC DNA]</scope>
    <source>
        <strain evidence="12">JGI_Cruoil_03_44_89</strain>
    </source>
</reference>
<keyword evidence="7 12" id="KW-0808">Transferase</keyword>
<comment type="cofactor">
    <cofactor evidence="1">
        <name>Mg(2+)</name>
        <dbReference type="ChEBI" id="CHEBI:18420"/>
    </cofactor>
</comment>
<comment type="similarity">
    <text evidence="3">Belongs to the UPRTase family.</text>
</comment>
<evidence type="ECO:0000256" key="6">
    <source>
        <dbReference type="ARBA" id="ARBA00022676"/>
    </source>
</evidence>
<dbReference type="Gene3D" id="3.40.50.2020">
    <property type="match status" value="1"/>
</dbReference>
<evidence type="ECO:0000256" key="1">
    <source>
        <dbReference type="ARBA" id="ARBA00001946"/>
    </source>
</evidence>
<dbReference type="Pfam" id="PF14681">
    <property type="entry name" value="UPRTase"/>
    <property type="match status" value="1"/>
</dbReference>
<comment type="caution">
    <text evidence="12">The sequence shown here is derived from an EMBL/GenBank/DDBJ whole genome shotgun (WGS) entry which is preliminary data.</text>
</comment>
<dbReference type="GO" id="GO:0006223">
    <property type="term" value="P:uracil salvage"/>
    <property type="evidence" value="ECO:0007669"/>
    <property type="project" value="InterPro"/>
</dbReference>
<evidence type="ECO:0000256" key="5">
    <source>
        <dbReference type="ARBA" id="ARBA00022533"/>
    </source>
</evidence>
<evidence type="ECO:0000259" key="11">
    <source>
        <dbReference type="Pfam" id="PF14681"/>
    </source>
</evidence>
<keyword evidence="5" id="KW-0021">Allosteric enzyme</keyword>
<evidence type="ECO:0000256" key="3">
    <source>
        <dbReference type="ARBA" id="ARBA00009516"/>
    </source>
</evidence>
<proteinExistence type="inferred from homology"/>
<name>A0A235BSW2_UNCW3</name>
<evidence type="ECO:0000313" key="13">
    <source>
        <dbReference type="Proteomes" id="UP000215215"/>
    </source>
</evidence>
<evidence type="ECO:0000256" key="4">
    <source>
        <dbReference type="ARBA" id="ARBA00011894"/>
    </source>
</evidence>
<protein>
    <recommendedName>
        <fullName evidence="4 10">Uracil phosphoribosyltransferase</fullName>
        <ecNumber evidence="4 10">2.4.2.9</ecNumber>
    </recommendedName>
</protein>
<evidence type="ECO:0000313" key="12">
    <source>
        <dbReference type="EMBL" id="OYD14645.1"/>
    </source>
</evidence>
<dbReference type="SUPFAM" id="SSF53271">
    <property type="entry name" value="PRTase-like"/>
    <property type="match status" value="1"/>
</dbReference>
<sequence length="215" mass="23789">MVQVVTHPLVQSELTLLRRSDISPKSFRESLRRISIFLLYEFLRNAETSEVEIETPLERTGGHVLNGMTFVSILRAGIPVLDVALDMVPHSISGFVGIKRDENTLSPIVYYVNLPPNMGDTVVLDPMVATAGTVMKTMELVKERGGVPKGVISVICSRYAVRILTEKFPSLDIITAAIDEKLNDKGYIVPGLGDCGDRYYGNIKNQILKIKPACR</sequence>
<dbReference type="NCBIfam" id="TIGR01091">
    <property type="entry name" value="upp"/>
    <property type="match status" value="1"/>
</dbReference>
<evidence type="ECO:0000256" key="8">
    <source>
        <dbReference type="ARBA" id="ARBA00022741"/>
    </source>
</evidence>
<evidence type="ECO:0000256" key="9">
    <source>
        <dbReference type="ARBA" id="ARBA00023134"/>
    </source>
</evidence>
<comment type="pathway">
    <text evidence="2">Pyrimidine metabolism; UMP biosynthesis via salvage pathway; UMP from uracil: step 1/1.</text>
</comment>
<dbReference type="CDD" id="cd06223">
    <property type="entry name" value="PRTases_typeI"/>
    <property type="match status" value="1"/>
</dbReference>
<evidence type="ECO:0000256" key="10">
    <source>
        <dbReference type="NCBIfam" id="TIGR01091"/>
    </source>
</evidence>
<accession>A0A235BSW2</accession>
<dbReference type="UniPathway" id="UPA00574">
    <property type="reaction ID" value="UER00636"/>
</dbReference>
<dbReference type="GO" id="GO:0004845">
    <property type="term" value="F:uracil phosphoribosyltransferase activity"/>
    <property type="evidence" value="ECO:0007669"/>
    <property type="project" value="UniProtKB-UniRule"/>
</dbReference>
<dbReference type="GO" id="GO:0005525">
    <property type="term" value="F:GTP binding"/>
    <property type="evidence" value="ECO:0007669"/>
    <property type="project" value="UniProtKB-KW"/>
</dbReference>
<feature type="domain" description="Phosphoribosyltransferase" evidence="11">
    <location>
        <begin position="4"/>
        <end position="201"/>
    </location>
</feature>
<dbReference type="EC" id="2.4.2.9" evidence="4 10"/>
<gene>
    <name evidence="12" type="ORF">CH333_07615</name>
</gene>
<dbReference type="EMBL" id="NOZQ01000169">
    <property type="protein sequence ID" value="OYD14645.1"/>
    <property type="molecule type" value="Genomic_DNA"/>
</dbReference>
<dbReference type="InterPro" id="IPR029057">
    <property type="entry name" value="PRTase-like"/>
</dbReference>
<organism evidence="12 13">
    <name type="scientific">candidate division WOR-3 bacterium JGI_Cruoil_03_44_89</name>
    <dbReference type="NCBI Taxonomy" id="1973748"/>
    <lineage>
        <taxon>Bacteria</taxon>
        <taxon>Bacteria division WOR-3</taxon>
    </lineage>
</organism>
<keyword evidence="9" id="KW-0342">GTP-binding</keyword>
<dbReference type="InterPro" id="IPR005765">
    <property type="entry name" value="UPRT"/>
</dbReference>
<dbReference type="AlphaFoldDB" id="A0A235BSW2"/>
<keyword evidence="8" id="KW-0547">Nucleotide-binding</keyword>
<evidence type="ECO:0000256" key="7">
    <source>
        <dbReference type="ARBA" id="ARBA00022679"/>
    </source>
</evidence>
<dbReference type="InterPro" id="IPR000836">
    <property type="entry name" value="PRTase_dom"/>
</dbReference>
<dbReference type="NCBIfam" id="NF001097">
    <property type="entry name" value="PRK00129.1"/>
    <property type="match status" value="1"/>
</dbReference>